<dbReference type="AlphaFoldDB" id="A0A8C9VMW1"/>
<reference evidence="1" key="2">
    <citation type="submission" date="2025-08" db="UniProtKB">
        <authorList>
            <consortium name="Ensembl"/>
        </authorList>
    </citation>
    <scope>IDENTIFICATION</scope>
</reference>
<evidence type="ECO:0000313" key="2">
    <source>
        <dbReference type="Proteomes" id="UP000694397"/>
    </source>
</evidence>
<dbReference type="Ensembl" id="ENSSFOT00015061965.1">
    <property type="protein sequence ID" value="ENSSFOP00015062383.1"/>
    <property type="gene ID" value="ENSSFOG00015032201.1"/>
</dbReference>
<keyword evidence="2" id="KW-1185">Reference proteome</keyword>
<organism evidence="1 2">
    <name type="scientific">Scleropages formosus</name>
    <name type="common">Asian bonytongue</name>
    <name type="synonym">Osteoglossum formosum</name>
    <dbReference type="NCBI Taxonomy" id="113540"/>
    <lineage>
        <taxon>Eukaryota</taxon>
        <taxon>Metazoa</taxon>
        <taxon>Chordata</taxon>
        <taxon>Craniata</taxon>
        <taxon>Vertebrata</taxon>
        <taxon>Euteleostomi</taxon>
        <taxon>Actinopterygii</taxon>
        <taxon>Neopterygii</taxon>
        <taxon>Teleostei</taxon>
        <taxon>Osteoglossocephala</taxon>
        <taxon>Osteoglossomorpha</taxon>
        <taxon>Osteoglossiformes</taxon>
        <taxon>Osteoglossidae</taxon>
        <taxon>Scleropages</taxon>
    </lineage>
</organism>
<accession>A0A8C9VMW1</accession>
<sequence length="110" mass="12193">MFPDSCPCPDNFPSNCKIKWCNCTLIRGLYAAMTEGSASPFDPAIMNSLQHALSSQRHAVRLPRADLFEVPRHLENPGVPAFCTITVFLERFDTLLQTPVTALKTINTAI</sequence>
<protein>
    <submittedName>
        <fullName evidence="1">Uncharacterized protein</fullName>
    </submittedName>
</protein>
<dbReference type="Proteomes" id="UP000694397">
    <property type="component" value="Chromosome 25"/>
</dbReference>
<reference evidence="1 2" key="1">
    <citation type="submission" date="2019-04" db="EMBL/GenBank/DDBJ databases">
        <authorList>
            <consortium name="Wellcome Sanger Institute Data Sharing"/>
        </authorList>
    </citation>
    <scope>NUCLEOTIDE SEQUENCE [LARGE SCALE GENOMIC DNA]</scope>
</reference>
<name>A0A8C9VMW1_SCLFO</name>
<proteinExistence type="predicted"/>
<evidence type="ECO:0000313" key="1">
    <source>
        <dbReference type="Ensembl" id="ENSSFOP00015062383.1"/>
    </source>
</evidence>
<reference evidence="1" key="3">
    <citation type="submission" date="2025-09" db="UniProtKB">
        <authorList>
            <consortium name="Ensembl"/>
        </authorList>
    </citation>
    <scope>IDENTIFICATION</scope>
</reference>